<protein>
    <submittedName>
        <fullName evidence="1">Uncharacterized protein</fullName>
    </submittedName>
</protein>
<evidence type="ECO:0000313" key="2">
    <source>
        <dbReference type="Proteomes" id="UP000216605"/>
    </source>
</evidence>
<dbReference type="AlphaFoldDB" id="A0A255Z449"/>
<dbReference type="OrthoDB" id="1375396at2"/>
<dbReference type="RefSeq" id="WP_094415405.1">
    <property type="nucleotide sequence ID" value="NZ_NOXV01000281.1"/>
</dbReference>
<name>A0A255Z449_9FLAO</name>
<reference evidence="1 2" key="1">
    <citation type="submission" date="2017-07" db="EMBL/GenBank/DDBJ databases">
        <title>Flavobacterium cyanobacteriorum sp. nov., isolated from cyanobacterial aggregates in a eutrophic lake.</title>
        <authorList>
            <person name="Cai H."/>
        </authorList>
    </citation>
    <scope>NUCLEOTIDE SEQUENCE [LARGE SCALE GENOMIC DNA]</scope>
    <source>
        <strain evidence="1 2">TH021</strain>
    </source>
</reference>
<proteinExistence type="predicted"/>
<comment type="caution">
    <text evidence="1">The sequence shown here is derived from an EMBL/GenBank/DDBJ whole genome shotgun (WGS) entry which is preliminary data.</text>
</comment>
<gene>
    <name evidence="1" type="ORF">CHU92_10655</name>
</gene>
<sequence length="75" mass="8762">MLKDELYALFAAMPDVVRDKLKPVMDNLLERAGELDYYLAPGTDDYEDEREQIMKEVNKIKYINDHWQIINAAGN</sequence>
<accession>A0A255Z449</accession>
<dbReference type="Proteomes" id="UP000216605">
    <property type="component" value="Unassembled WGS sequence"/>
</dbReference>
<organism evidence="1 2">
    <name type="scientific">Flavobacterium cyanobacteriorum</name>
    <dbReference type="NCBI Taxonomy" id="2022802"/>
    <lineage>
        <taxon>Bacteria</taxon>
        <taxon>Pseudomonadati</taxon>
        <taxon>Bacteroidota</taxon>
        <taxon>Flavobacteriia</taxon>
        <taxon>Flavobacteriales</taxon>
        <taxon>Flavobacteriaceae</taxon>
        <taxon>Flavobacterium</taxon>
    </lineage>
</organism>
<keyword evidence="2" id="KW-1185">Reference proteome</keyword>
<dbReference type="EMBL" id="NOXV01000281">
    <property type="protein sequence ID" value="OYQ35665.1"/>
    <property type="molecule type" value="Genomic_DNA"/>
</dbReference>
<evidence type="ECO:0000313" key="1">
    <source>
        <dbReference type="EMBL" id="OYQ35665.1"/>
    </source>
</evidence>